<comment type="caution">
    <text evidence="2">The sequence shown here is derived from an EMBL/GenBank/DDBJ whole genome shotgun (WGS) entry which is preliminary data.</text>
</comment>
<feature type="region of interest" description="Disordered" evidence="1">
    <location>
        <begin position="1"/>
        <end position="29"/>
    </location>
</feature>
<evidence type="ECO:0000256" key="1">
    <source>
        <dbReference type="SAM" id="MobiDB-lite"/>
    </source>
</evidence>
<reference evidence="2 3" key="1">
    <citation type="submission" date="2011-11" db="EMBL/GenBank/DDBJ databases">
        <authorList>
            <person name="Weinstock G."/>
            <person name="Sodergren E."/>
            <person name="Clifton S."/>
            <person name="Fulton L."/>
            <person name="Fulton B."/>
            <person name="Courtney L."/>
            <person name="Fronick C."/>
            <person name="Harrison M."/>
            <person name="Strong C."/>
            <person name="Farmer C."/>
            <person name="Delahaunty K."/>
            <person name="Markovic C."/>
            <person name="Hall O."/>
            <person name="Minx P."/>
            <person name="Tomlinson C."/>
            <person name="Mitreva M."/>
            <person name="Hou S."/>
            <person name="Chen J."/>
            <person name="Wollam A."/>
            <person name="Pepin K.H."/>
            <person name="Johnson M."/>
            <person name="Bhonagiri V."/>
            <person name="Zhang X."/>
            <person name="Suruliraj S."/>
            <person name="Warren W."/>
            <person name="Chinwalla A."/>
            <person name="Mardis E.R."/>
            <person name="Wilson R.K."/>
        </authorList>
    </citation>
    <scope>NUCLEOTIDE SEQUENCE [LARGE SCALE GENOMIC DNA]</scope>
    <source>
        <strain evidence="2 3">YIT 11816</strain>
    </source>
</reference>
<dbReference type="Proteomes" id="UP000004956">
    <property type="component" value="Unassembled WGS sequence"/>
</dbReference>
<proteinExistence type="predicted"/>
<evidence type="ECO:0000313" key="2">
    <source>
        <dbReference type="EMBL" id="EHY31934.1"/>
    </source>
</evidence>
<keyword evidence="3" id="KW-1185">Reference proteome</keyword>
<gene>
    <name evidence="2" type="ORF">HMPREF9440_00676</name>
</gene>
<accession>H3KD70</accession>
<dbReference type="HOGENOM" id="CLU_2572590_0_0_4"/>
<feature type="region of interest" description="Disordered" evidence="1">
    <location>
        <begin position="57"/>
        <end position="81"/>
    </location>
</feature>
<dbReference type="AlphaFoldDB" id="H3KD70"/>
<sequence>MPEKTPPGCSNEIRAGTQGYGFPGTQAHRRPGTAVGLGASDVGARFAALRGGSGRVERLTSTPAHPHPSVSSADHFGWILN</sequence>
<name>H3KD70_9BURK</name>
<organism evidence="2 3">
    <name type="scientific">Sutterella parvirubra YIT 11816</name>
    <dbReference type="NCBI Taxonomy" id="762967"/>
    <lineage>
        <taxon>Bacteria</taxon>
        <taxon>Pseudomonadati</taxon>
        <taxon>Pseudomonadota</taxon>
        <taxon>Betaproteobacteria</taxon>
        <taxon>Burkholderiales</taxon>
        <taxon>Sutterellaceae</taxon>
        <taxon>Sutterella</taxon>
    </lineage>
</organism>
<protein>
    <submittedName>
        <fullName evidence="2">Uncharacterized protein</fullName>
    </submittedName>
</protein>
<evidence type="ECO:0000313" key="3">
    <source>
        <dbReference type="Proteomes" id="UP000004956"/>
    </source>
</evidence>
<dbReference type="EMBL" id="AFBQ01000090">
    <property type="protein sequence ID" value="EHY31934.1"/>
    <property type="molecule type" value="Genomic_DNA"/>
</dbReference>